<reference evidence="1 2" key="1">
    <citation type="submission" date="2020-07" db="EMBL/GenBank/DDBJ databases">
        <title>MOT database genomes.</title>
        <authorList>
            <person name="Joseph S."/>
            <person name="Aduse-Opoku J."/>
            <person name="Hashim A."/>
            <person name="Wade W."/>
            <person name="Curtis M."/>
        </authorList>
    </citation>
    <scope>NUCLEOTIDE SEQUENCE [LARGE SCALE GENOMIC DNA]</scope>
    <source>
        <strain evidence="1 2">WMus004</strain>
    </source>
</reference>
<dbReference type="EMBL" id="JACBXV010000185">
    <property type="protein sequence ID" value="NYS69995.1"/>
    <property type="molecule type" value="Genomic_DNA"/>
</dbReference>
<evidence type="ECO:0000313" key="1">
    <source>
        <dbReference type="EMBL" id="NYS69995.1"/>
    </source>
</evidence>
<proteinExistence type="predicted"/>
<sequence length="103" mass="10437">MREILDDGAALVLVRDGDQLLGTIDQAGLDQLELHEDTGGGAVGRGSAISAGQVCTVLPAAAVTTELTGPAAAEAMSRARAVSRWLVLIEAGQMRGAVPTGAR</sequence>
<name>A0A853EM94_9ACTO</name>
<organism evidence="1 2">
    <name type="scientific">Actinomyces bowdenii</name>
    <dbReference type="NCBI Taxonomy" id="131109"/>
    <lineage>
        <taxon>Bacteria</taxon>
        <taxon>Bacillati</taxon>
        <taxon>Actinomycetota</taxon>
        <taxon>Actinomycetes</taxon>
        <taxon>Actinomycetales</taxon>
        <taxon>Actinomycetaceae</taxon>
        <taxon>Actinomyces</taxon>
    </lineage>
</organism>
<dbReference type="Proteomes" id="UP000572528">
    <property type="component" value="Unassembled WGS sequence"/>
</dbReference>
<evidence type="ECO:0000313" key="2">
    <source>
        <dbReference type="Proteomes" id="UP000572528"/>
    </source>
</evidence>
<dbReference type="AlphaFoldDB" id="A0A853EM94"/>
<gene>
    <name evidence="1" type="ORF">HZZ05_10835</name>
</gene>
<comment type="caution">
    <text evidence="1">The sequence shown here is derived from an EMBL/GenBank/DDBJ whole genome shotgun (WGS) entry which is preliminary data.</text>
</comment>
<protein>
    <recommendedName>
        <fullName evidence="3">CBS domain-containing protein</fullName>
    </recommendedName>
</protein>
<accession>A0A853EM94</accession>
<evidence type="ECO:0008006" key="3">
    <source>
        <dbReference type="Google" id="ProtNLM"/>
    </source>
</evidence>